<dbReference type="SUPFAM" id="SSF47413">
    <property type="entry name" value="lambda repressor-like DNA-binding domains"/>
    <property type="match status" value="1"/>
</dbReference>
<name>A0A1G7L130_9BACT</name>
<organism evidence="5 6">
    <name type="scientific">Terriglobus roseus</name>
    <dbReference type="NCBI Taxonomy" id="392734"/>
    <lineage>
        <taxon>Bacteria</taxon>
        <taxon>Pseudomonadati</taxon>
        <taxon>Acidobacteriota</taxon>
        <taxon>Terriglobia</taxon>
        <taxon>Terriglobales</taxon>
        <taxon>Acidobacteriaceae</taxon>
        <taxon>Terriglobus</taxon>
    </lineage>
</organism>
<dbReference type="InterPro" id="IPR046335">
    <property type="entry name" value="LacI/GalR-like_sensor"/>
</dbReference>
<keyword evidence="1" id="KW-0805">Transcription regulation</keyword>
<dbReference type="PROSITE" id="PS50932">
    <property type="entry name" value="HTH_LACI_2"/>
    <property type="match status" value="1"/>
</dbReference>
<keyword evidence="6" id="KW-1185">Reference proteome</keyword>
<protein>
    <submittedName>
        <fullName evidence="5">LacI family transcriptional regulator</fullName>
    </submittedName>
</protein>
<evidence type="ECO:0000256" key="2">
    <source>
        <dbReference type="ARBA" id="ARBA00023125"/>
    </source>
</evidence>
<dbReference type="CDD" id="cd01392">
    <property type="entry name" value="HTH_LacI"/>
    <property type="match status" value="1"/>
</dbReference>
<proteinExistence type="predicted"/>
<accession>A0A1G7L130</accession>
<feature type="domain" description="HTH lacI-type" evidence="4">
    <location>
        <begin position="4"/>
        <end position="60"/>
    </location>
</feature>
<dbReference type="CDD" id="cd06267">
    <property type="entry name" value="PBP1_LacI_sugar_binding-like"/>
    <property type="match status" value="1"/>
</dbReference>
<dbReference type="InterPro" id="IPR028082">
    <property type="entry name" value="Peripla_BP_I"/>
</dbReference>
<dbReference type="Gene3D" id="1.10.260.40">
    <property type="entry name" value="lambda repressor-like DNA-binding domains"/>
    <property type="match status" value="1"/>
</dbReference>
<dbReference type="Proteomes" id="UP000182427">
    <property type="component" value="Chromosome I"/>
</dbReference>
<dbReference type="Gene3D" id="3.40.50.2300">
    <property type="match status" value="2"/>
</dbReference>
<dbReference type="SUPFAM" id="SSF53822">
    <property type="entry name" value="Periplasmic binding protein-like I"/>
    <property type="match status" value="1"/>
</dbReference>
<dbReference type="InterPro" id="IPR000843">
    <property type="entry name" value="HTH_LacI"/>
</dbReference>
<dbReference type="EMBL" id="LT629690">
    <property type="protein sequence ID" value="SDF43252.1"/>
    <property type="molecule type" value="Genomic_DNA"/>
</dbReference>
<dbReference type="GO" id="GO:0000976">
    <property type="term" value="F:transcription cis-regulatory region binding"/>
    <property type="evidence" value="ECO:0007669"/>
    <property type="project" value="TreeGrafter"/>
</dbReference>
<dbReference type="AlphaFoldDB" id="A0A1G7L130"/>
<dbReference type="PANTHER" id="PTHR30146">
    <property type="entry name" value="LACI-RELATED TRANSCRIPTIONAL REPRESSOR"/>
    <property type="match status" value="1"/>
</dbReference>
<evidence type="ECO:0000259" key="4">
    <source>
        <dbReference type="PROSITE" id="PS50932"/>
    </source>
</evidence>
<evidence type="ECO:0000313" key="5">
    <source>
        <dbReference type="EMBL" id="SDF43252.1"/>
    </source>
</evidence>
<dbReference type="OrthoDB" id="9788209at2"/>
<dbReference type="InterPro" id="IPR010982">
    <property type="entry name" value="Lambda_DNA-bd_dom_sf"/>
</dbReference>
<keyword evidence="3" id="KW-0804">Transcription</keyword>
<evidence type="ECO:0000313" key="6">
    <source>
        <dbReference type="Proteomes" id="UP000182427"/>
    </source>
</evidence>
<dbReference type="Pfam" id="PF13377">
    <property type="entry name" value="Peripla_BP_3"/>
    <property type="match status" value="1"/>
</dbReference>
<dbReference type="Pfam" id="PF00356">
    <property type="entry name" value="LacI"/>
    <property type="match status" value="1"/>
</dbReference>
<gene>
    <name evidence="5" type="ORF">SAMN05444167_2390</name>
</gene>
<dbReference type="SMART" id="SM00354">
    <property type="entry name" value="HTH_LACI"/>
    <property type="match status" value="1"/>
</dbReference>
<keyword evidence="2" id="KW-0238">DNA-binding</keyword>
<evidence type="ECO:0000256" key="1">
    <source>
        <dbReference type="ARBA" id="ARBA00023015"/>
    </source>
</evidence>
<dbReference type="RefSeq" id="WP_083345337.1">
    <property type="nucleotide sequence ID" value="NZ_LT629690.1"/>
</dbReference>
<sequence length="342" mass="38003">MAASRLSDIAKRAGVSIAAVSIALNDRNTTRVSAAKRDLIYKIAEELSYSPNELAKALAEKRSRLLGLVVPMRDPIFFNQFIAQALSGIQSTLMRRGYNLLIFSPSGRPGRTTRDQILESRFTDGLLFINTRSCSARDINETIHELNEAKIRFAMMNSYYGRAPVNYVGVDDAAIGEAAIRYLVQRGHKRIAFLSGESTLPTHIHLLQGLRRAMIDFGLELKPEHIGCTHYDQTQAFSIMDAWFARKKDRPTAIFAADDTLLVHIYDYMEARRLSAPGDVAILARANSANAGGLRPRPTAFFIPVFEMGQLAADMVIDAIEKPERPPQRVLLPFTFSAGNTT</sequence>
<reference evidence="5 6" key="1">
    <citation type="submission" date="2016-10" db="EMBL/GenBank/DDBJ databases">
        <authorList>
            <person name="de Groot N.N."/>
        </authorList>
    </citation>
    <scope>NUCLEOTIDE SEQUENCE [LARGE SCALE GENOMIC DNA]</scope>
    <source>
        <strain evidence="5 6">GAS232</strain>
    </source>
</reference>
<evidence type="ECO:0000256" key="3">
    <source>
        <dbReference type="ARBA" id="ARBA00023163"/>
    </source>
</evidence>
<dbReference type="GO" id="GO:0003700">
    <property type="term" value="F:DNA-binding transcription factor activity"/>
    <property type="evidence" value="ECO:0007669"/>
    <property type="project" value="TreeGrafter"/>
</dbReference>
<dbReference type="PANTHER" id="PTHR30146:SF109">
    <property type="entry name" value="HTH-TYPE TRANSCRIPTIONAL REGULATOR GALS"/>
    <property type="match status" value="1"/>
</dbReference>